<sequence>MSSRTWTITSFDIRRTVLSAGLAVLISLSLLPTGVRATVPPADHASVSYGSACCGGSVPLPACCPSGAGEASACIGQACGPTADDQNGTCRRICTSASGGEDQSCGSGGEIKCIQSAAPTADSDEEPLEIPANPRLSIDIPTVRFTDAVISGSGQTRSIDIPWLADYISGLFRYAIPVAAILAVVMMMIGGLQWLTSAGDAGRVGAAKKRIMGAVVGLMLLVGSYLLLNTVNPNLVLLPALRVRSVVTEEYQYVGADDALTAPSGGDFNWSGSAAPTSSNGSATREGLQAVCQRGSPATPEAFRNVLSTWVSLGRQGAAVYVRGGRTGRTGCTNHGTADWIRNHLGSHSVAFPASASVEDLRTIYQHEMVDKIFAAGRMCGDCVSWTGQLFACGGYNVAIWQMMFSTSGQYFLAQGATCAEAANRVPGGLKFGDVFRSDNKGHMFTYTGGAGLPYEIIEMGGLRGSRTSIPGIQGNMAAINAHASKDAYFAWVDRVAAAGRGNDTQGTHGTSSCRVYRILHWE</sequence>
<evidence type="ECO:0000313" key="3">
    <source>
        <dbReference type="Proteomes" id="UP000230973"/>
    </source>
</evidence>
<evidence type="ECO:0000256" key="1">
    <source>
        <dbReference type="SAM" id="Phobius"/>
    </source>
</evidence>
<keyword evidence="1" id="KW-0812">Transmembrane</keyword>
<proteinExistence type="predicted"/>
<dbReference type="AlphaFoldDB" id="A0A2M7QAK3"/>
<keyword evidence="1" id="KW-1133">Transmembrane helix</keyword>
<accession>A0A2M7QAK3</accession>
<keyword evidence="1" id="KW-0472">Membrane</keyword>
<evidence type="ECO:0000313" key="2">
    <source>
        <dbReference type="EMBL" id="PIY63160.1"/>
    </source>
</evidence>
<protein>
    <submittedName>
        <fullName evidence="2">Uncharacterized protein</fullName>
    </submittedName>
</protein>
<dbReference type="Proteomes" id="UP000230973">
    <property type="component" value="Unassembled WGS sequence"/>
</dbReference>
<name>A0A2M7QAK3_9BACT</name>
<comment type="caution">
    <text evidence="2">The sequence shown here is derived from an EMBL/GenBank/DDBJ whole genome shotgun (WGS) entry which is preliminary data.</text>
</comment>
<gene>
    <name evidence="2" type="ORF">COY93_01370</name>
</gene>
<organism evidence="2 3">
    <name type="scientific">Candidatus Uhrbacteria bacterium CG_4_10_14_0_8_um_filter_58_22</name>
    <dbReference type="NCBI Taxonomy" id="1975029"/>
    <lineage>
        <taxon>Bacteria</taxon>
        <taxon>Candidatus Uhriibacteriota</taxon>
    </lineage>
</organism>
<feature type="transmembrane region" description="Helical" evidence="1">
    <location>
        <begin position="171"/>
        <end position="190"/>
    </location>
</feature>
<feature type="transmembrane region" description="Helical" evidence="1">
    <location>
        <begin position="211"/>
        <end position="228"/>
    </location>
</feature>
<dbReference type="EMBL" id="PFLC01000015">
    <property type="protein sequence ID" value="PIY63160.1"/>
    <property type="molecule type" value="Genomic_DNA"/>
</dbReference>
<reference evidence="3" key="1">
    <citation type="submission" date="2017-09" db="EMBL/GenBank/DDBJ databases">
        <title>Depth-based differentiation of microbial function through sediment-hosted aquifers and enrichment of novel symbionts in the deep terrestrial subsurface.</title>
        <authorList>
            <person name="Probst A.J."/>
            <person name="Ladd B."/>
            <person name="Jarett J.K."/>
            <person name="Geller-Mcgrath D.E."/>
            <person name="Sieber C.M.K."/>
            <person name="Emerson J.B."/>
            <person name="Anantharaman K."/>
            <person name="Thomas B.C."/>
            <person name="Malmstrom R."/>
            <person name="Stieglmeier M."/>
            <person name="Klingl A."/>
            <person name="Woyke T."/>
            <person name="Ryan C.M."/>
            <person name="Banfield J.F."/>
        </authorList>
    </citation>
    <scope>NUCLEOTIDE SEQUENCE [LARGE SCALE GENOMIC DNA]</scope>
</reference>